<dbReference type="Gene3D" id="2.20.130.20">
    <property type="match status" value="1"/>
</dbReference>
<dbReference type="Pfam" id="PF01835">
    <property type="entry name" value="MG2"/>
    <property type="match status" value="1"/>
</dbReference>
<dbReference type="InterPro" id="IPR041555">
    <property type="entry name" value="MG3"/>
</dbReference>
<dbReference type="Gene3D" id="2.60.120.1540">
    <property type="match status" value="1"/>
</dbReference>
<dbReference type="GO" id="GO:0005615">
    <property type="term" value="C:extracellular space"/>
    <property type="evidence" value="ECO:0007669"/>
    <property type="project" value="InterPro"/>
</dbReference>
<dbReference type="Gene3D" id="1.50.10.20">
    <property type="match status" value="1"/>
</dbReference>
<comment type="similarity">
    <text evidence="1">Belongs to the protease inhibitor I39 (alpha-2-macroglobulin) family.</text>
</comment>
<proteinExistence type="inferred from homology"/>
<dbReference type="InterPro" id="IPR013783">
    <property type="entry name" value="Ig-like_fold"/>
</dbReference>
<feature type="domain" description="Alpha-2-macroglobulin" evidence="7">
    <location>
        <begin position="753"/>
        <end position="842"/>
    </location>
</feature>
<dbReference type="InterPro" id="IPR036595">
    <property type="entry name" value="A-macroglobulin_rcpt-bd_sf"/>
</dbReference>
<reference evidence="9" key="1">
    <citation type="journal article" date="2016" name="Ticks Tick Borne Dis.">
        <title>De novo assembly and annotation of the salivary gland transcriptome of Rhipicephalus appendiculatus male and female ticks during blood feeding.</title>
        <authorList>
            <person name="de Castro M.H."/>
            <person name="de Klerk D."/>
            <person name="Pienaar R."/>
            <person name="Latif A.A."/>
            <person name="Rees D.J."/>
            <person name="Mans B.J."/>
        </authorList>
    </citation>
    <scope>NUCLEOTIDE SEQUENCE</scope>
    <source>
        <tissue evidence="9">Salivary glands</tissue>
    </source>
</reference>
<dbReference type="SUPFAM" id="SSF48239">
    <property type="entry name" value="Terpenoid cyclases/Protein prenyltransferases"/>
    <property type="match status" value="1"/>
</dbReference>
<name>A0A131YVW4_RHIAP</name>
<evidence type="ECO:0000259" key="8">
    <source>
        <dbReference type="SMART" id="SM01361"/>
    </source>
</evidence>
<evidence type="ECO:0000256" key="4">
    <source>
        <dbReference type="ARBA" id="ARBA00023157"/>
    </source>
</evidence>
<dbReference type="InterPro" id="IPR008930">
    <property type="entry name" value="Terpenoid_cyclase/PrenylTrfase"/>
</dbReference>
<dbReference type="Pfam" id="PF00207">
    <property type="entry name" value="A2M"/>
    <property type="match status" value="1"/>
</dbReference>
<dbReference type="SMART" id="SM01361">
    <property type="entry name" value="A2M_recep"/>
    <property type="match status" value="1"/>
</dbReference>
<dbReference type="SMART" id="SM01419">
    <property type="entry name" value="Thiol-ester_cl"/>
    <property type="match status" value="1"/>
</dbReference>
<dbReference type="SMART" id="SM01360">
    <property type="entry name" value="A2M"/>
    <property type="match status" value="1"/>
</dbReference>
<evidence type="ECO:0000259" key="6">
    <source>
        <dbReference type="SMART" id="SM01359"/>
    </source>
</evidence>
<feature type="region of interest" description="Disordered" evidence="5">
    <location>
        <begin position="1477"/>
        <end position="1509"/>
    </location>
</feature>
<dbReference type="Pfam" id="PF07678">
    <property type="entry name" value="TED_complement"/>
    <property type="match status" value="1"/>
</dbReference>
<dbReference type="SMART" id="SM01359">
    <property type="entry name" value="A2M_N_2"/>
    <property type="match status" value="1"/>
</dbReference>
<evidence type="ECO:0000256" key="5">
    <source>
        <dbReference type="SAM" id="MobiDB-lite"/>
    </source>
</evidence>
<dbReference type="Pfam" id="PF17791">
    <property type="entry name" value="MG3"/>
    <property type="match status" value="1"/>
</dbReference>
<feature type="domain" description="Alpha-macroglobulin receptor-binding" evidence="8">
    <location>
        <begin position="1363"/>
        <end position="1445"/>
    </location>
</feature>
<keyword evidence="4" id="KW-1015">Disulfide bond</keyword>
<dbReference type="Pfam" id="PF07677">
    <property type="entry name" value="A2M_recep"/>
    <property type="match status" value="1"/>
</dbReference>
<dbReference type="InterPro" id="IPR011626">
    <property type="entry name" value="Alpha-macroglobulin_TED"/>
</dbReference>
<dbReference type="GO" id="GO:0004867">
    <property type="term" value="F:serine-type endopeptidase inhibitor activity"/>
    <property type="evidence" value="ECO:0007669"/>
    <property type="project" value="UniProtKB-KW"/>
</dbReference>
<evidence type="ECO:0000256" key="2">
    <source>
        <dbReference type="ARBA" id="ARBA00022690"/>
    </source>
</evidence>
<dbReference type="Gene3D" id="2.60.40.10">
    <property type="entry name" value="Immunoglobulins"/>
    <property type="match status" value="2"/>
</dbReference>
<dbReference type="InterPro" id="IPR011625">
    <property type="entry name" value="A2M_N_BRD"/>
</dbReference>
<evidence type="ECO:0000256" key="3">
    <source>
        <dbReference type="ARBA" id="ARBA00022900"/>
    </source>
</evidence>
<protein>
    <submittedName>
        <fullName evidence="9">Tick thioester protein</fullName>
    </submittedName>
</protein>
<keyword evidence="3" id="KW-0722">Serine protease inhibitor</keyword>
<dbReference type="InterPro" id="IPR047565">
    <property type="entry name" value="Alpha-macroglob_thiol-ester_cl"/>
</dbReference>
<feature type="domain" description="Alpha-2-macroglobulin bait region" evidence="6">
    <location>
        <begin position="469"/>
        <end position="633"/>
    </location>
</feature>
<dbReference type="InterPro" id="IPR014756">
    <property type="entry name" value="Ig_E-set"/>
</dbReference>
<dbReference type="SUPFAM" id="SSF81296">
    <property type="entry name" value="E set domains"/>
    <property type="match status" value="1"/>
</dbReference>
<evidence type="ECO:0000259" key="7">
    <source>
        <dbReference type="SMART" id="SM01360"/>
    </source>
</evidence>
<evidence type="ECO:0000256" key="1">
    <source>
        <dbReference type="ARBA" id="ARBA00010952"/>
    </source>
</evidence>
<dbReference type="Gene3D" id="2.60.40.690">
    <property type="entry name" value="Alpha-macroglobulin, receptor-binding domain"/>
    <property type="match status" value="1"/>
</dbReference>
<dbReference type="InterPro" id="IPR001599">
    <property type="entry name" value="Macroglobln_a2"/>
</dbReference>
<dbReference type="InterPro" id="IPR002890">
    <property type="entry name" value="MG2"/>
</dbReference>
<dbReference type="Gene3D" id="2.60.40.1940">
    <property type="match status" value="1"/>
</dbReference>
<dbReference type="InterPro" id="IPR050473">
    <property type="entry name" value="A2M/Complement_sys"/>
</dbReference>
<dbReference type="PANTHER" id="PTHR11412:SF171">
    <property type="entry name" value="PREGNANCY ZONE PROTEIN-LIKE PROTEIN"/>
    <property type="match status" value="1"/>
</dbReference>
<dbReference type="SUPFAM" id="SSF49410">
    <property type="entry name" value="Alpha-macroglobulin receptor domain"/>
    <property type="match status" value="1"/>
</dbReference>
<dbReference type="InterPro" id="IPR009048">
    <property type="entry name" value="A-macroglobulin_rcpt-bd"/>
</dbReference>
<dbReference type="PANTHER" id="PTHR11412">
    <property type="entry name" value="MACROGLOBULIN / COMPLEMENT"/>
    <property type="match status" value="1"/>
</dbReference>
<dbReference type="Pfam" id="PF07703">
    <property type="entry name" value="A2M_BRD"/>
    <property type="match status" value="1"/>
</dbReference>
<evidence type="ECO:0000313" key="9">
    <source>
        <dbReference type="EMBL" id="JAP82778.1"/>
    </source>
</evidence>
<keyword evidence="2" id="KW-0646">Protease inhibitor</keyword>
<organism evidence="9">
    <name type="scientific">Rhipicephalus appendiculatus</name>
    <name type="common">Brown ear tick</name>
    <dbReference type="NCBI Taxonomy" id="34631"/>
    <lineage>
        <taxon>Eukaryota</taxon>
        <taxon>Metazoa</taxon>
        <taxon>Ecdysozoa</taxon>
        <taxon>Arthropoda</taxon>
        <taxon>Chelicerata</taxon>
        <taxon>Arachnida</taxon>
        <taxon>Acari</taxon>
        <taxon>Parasitiformes</taxon>
        <taxon>Ixodida</taxon>
        <taxon>Ixodoidea</taxon>
        <taxon>Ixodidae</taxon>
        <taxon>Rhipicephalinae</taxon>
        <taxon>Rhipicephalus</taxon>
        <taxon>Rhipicephalus</taxon>
    </lineage>
</organism>
<dbReference type="EMBL" id="GEDV01005779">
    <property type="protein sequence ID" value="JAP82778.1"/>
    <property type="molecule type" value="Transcribed_RNA"/>
</dbReference>
<accession>A0A131YVW4</accession>
<dbReference type="Gene3D" id="2.60.40.1930">
    <property type="match status" value="2"/>
</dbReference>
<sequence length="1509" mass="165907">MLRWLTYLTIIYCIIGWNNVGAAKKPAFLLTTPSLMPGENQTLAFQVFNAPRSGHVTLSLVATPGGVLSNVSLQTDGESPEVITLPVPKDLPLSTVLQVSGKFGSYAFEKTVPAVVKETDKKLVTVIQTDKPIYKAGELVRFRVLGIDFRKLPVAKHVGQIWIENPMHFKIAQWHNVSFSAGIIQLETQLSHEPQLGEWSVCCQISDHLACQAFQVGNYALPKFSVRITAPPYIFPEESNSTWKICARYIYGKPVQGHLRAQLTYKRFPWTSELKKVLPSIDIDVPIRGCHEFEVNGNHLLFANRDINRRPLILTAEVSDSATGEAVSANITKEFVWSPFTLEFVTKRSVPNFKPGLVYRGLVQAKYPDGTPASGKRVSVCFSASSLPTVRCSARRKPQCQRVSSTDDVASGCRDYETDAQGQAHFSVPGMRGTLNSLSLTATADGGIWNNPVSRMHLRAWTSMSGRYLHISIPSEKLECSRNTSILFYHTKLRNHPEGVTLYYQVVSGHQVVDKGVLSPRHSWDDIAYRIPLDSSSSSMRVSGYSVSEFNLTVKPSWGLSPTARLMVYYAHPNGEIIADAVPLELKPCDSNEVLLSFAAKSVQPGTPATLSLSAAQGSVCGTWALDQALLQKTAEAEFTPKKLHKLLSPLEAKPNRPTILKGHCVLSEENWHFAGPTLFLDSAAAFAESSVQVITDMKIHVRPCWEDGGMWTPEHGARTGIDDGGDGEIADLAPATAVPKSVVDIRSHFPETWLWELHHIERAAPLNLSREIPHSVTKWKAGALCLHPTRGLGTAADTVNAVQPFFIQLSLPAVAIRRETIPITASLFNYLRSCIPVKFGVIVDASCLKVIGSPQKRFCLCSEDTVSLRLYARSDCLGQLNITAHALGLSKDDSICEPGSVTETRTARDALRKSLHVLAEGTPREKSVSEYVCLKAPTNSTGNHRFILKLPGNAIHGSSKGVFTVSGDILSPVLASGLESIVKLPTACGEQNLAILATNVVVLDYLISSGHFSHPLEAKLRRNILTGYEQQLNYRHPNNGYSAFGSADPEPSLWLTAFVVRTYGKARQYVSLDGTELSLNTQWLLGHQYDTGCFPSVGRVLNSQLKGGIQGTSLSPLTAYVLISLLEANATLSPHAQDAAVQCLVEESAQEQDSYSLALHAYALALLHHRNAQQTFHLLWSRGELEADGTLHWSRNVSSAVAVETSGYAILSCLTLHKETGVSLALPAVQWLLKQRNHRGGFISTQDTVIAMQALAKYAKMVVLPDTRLMLTVSSEHMEPRDLYVEPANAMLLQEMPIPVLPATLELNVTGKGCAFVQATAKYNVPAPTNTNNFDLLVEPSHTACKPKLKLCASYLLSWGMSGMVIIQVHLQTGFRFSRVIDDLEVKKIEEEMNKVNLYFDELSNRRTCVTLVLTQEYEVRDGLPAAVILQDYYDPDMIVLRNYTIPTCETDQQNIVDSQVPLQSDVVQERVPSEGAHLSNFRNVDQEPDFPDGPEANLPVTVPAPED</sequence>